<feature type="transmembrane region" description="Helical" evidence="2">
    <location>
        <begin position="55"/>
        <end position="77"/>
    </location>
</feature>
<sequence>MPPARPALYKSHICPTHPSPTSPPPPSAPDLAFESNLSFGRDYLLQMASPSSSSALLLVAFTLALLLCSTAAAPLVSHANYMESSRKPFSETAIERIVRSSELPYLSHPLDTEPSSNTHRRQHASPWAVHRQRYTKSTPGLKLTSAFLAAA</sequence>
<reference evidence="3 4" key="1">
    <citation type="journal article" date="2018" name="Mol. Biol. Evol.">
        <title>Analysis of the draft genome of the red seaweed Gracilariopsis chorda provides insights into genome size evolution in Rhodophyta.</title>
        <authorList>
            <person name="Lee J."/>
            <person name="Yang E.C."/>
            <person name="Graf L."/>
            <person name="Yang J.H."/>
            <person name="Qiu H."/>
            <person name="Zel Zion U."/>
            <person name="Chan C.X."/>
            <person name="Stephens T.G."/>
            <person name="Weber A.P.M."/>
            <person name="Boo G.H."/>
            <person name="Boo S.M."/>
            <person name="Kim K.M."/>
            <person name="Shin Y."/>
            <person name="Jung M."/>
            <person name="Lee S.J."/>
            <person name="Yim H.S."/>
            <person name="Lee J.H."/>
            <person name="Bhattacharya D."/>
            <person name="Yoon H.S."/>
        </authorList>
    </citation>
    <scope>NUCLEOTIDE SEQUENCE [LARGE SCALE GENOMIC DNA]</scope>
    <source>
        <strain evidence="3 4">SKKU-2015</strain>
        <tissue evidence="3">Whole body</tissue>
    </source>
</reference>
<organism evidence="3 4">
    <name type="scientific">Gracilariopsis chorda</name>
    <dbReference type="NCBI Taxonomy" id="448386"/>
    <lineage>
        <taxon>Eukaryota</taxon>
        <taxon>Rhodophyta</taxon>
        <taxon>Florideophyceae</taxon>
        <taxon>Rhodymeniophycidae</taxon>
        <taxon>Gracilariales</taxon>
        <taxon>Gracilariaceae</taxon>
        <taxon>Gracilariopsis</taxon>
    </lineage>
</organism>
<keyword evidence="4" id="KW-1185">Reference proteome</keyword>
<dbReference type="Proteomes" id="UP000247409">
    <property type="component" value="Unassembled WGS sequence"/>
</dbReference>
<dbReference type="EMBL" id="NBIV01000026">
    <property type="protein sequence ID" value="PXF47309.1"/>
    <property type="molecule type" value="Genomic_DNA"/>
</dbReference>
<dbReference type="AlphaFoldDB" id="A0A2V3IYY4"/>
<feature type="region of interest" description="Disordered" evidence="1">
    <location>
        <begin position="108"/>
        <end position="129"/>
    </location>
</feature>
<evidence type="ECO:0000256" key="2">
    <source>
        <dbReference type="SAM" id="Phobius"/>
    </source>
</evidence>
<gene>
    <name evidence="3" type="ORF">BWQ96_02922</name>
</gene>
<evidence type="ECO:0000256" key="1">
    <source>
        <dbReference type="SAM" id="MobiDB-lite"/>
    </source>
</evidence>
<comment type="caution">
    <text evidence="3">The sequence shown here is derived from an EMBL/GenBank/DDBJ whole genome shotgun (WGS) entry which is preliminary data.</text>
</comment>
<evidence type="ECO:0000313" key="4">
    <source>
        <dbReference type="Proteomes" id="UP000247409"/>
    </source>
</evidence>
<keyword evidence="2" id="KW-0812">Transmembrane</keyword>
<accession>A0A2V3IYY4</accession>
<keyword evidence="2" id="KW-1133">Transmembrane helix</keyword>
<evidence type="ECO:0000313" key="3">
    <source>
        <dbReference type="EMBL" id="PXF47309.1"/>
    </source>
</evidence>
<proteinExistence type="predicted"/>
<keyword evidence="2" id="KW-0472">Membrane</keyword>
<name>A0A2V3IYY4_9FLOR</name>
<protein>
    <submittedName>
        <fullName evidence="3">Uncharacterized protein</fullName>
    </submittedName>
</protein>